<evidence type="ECO:0000313" key="1">
    <source>
        <dbReference type="EMBL" id="TXD70015.1"/>
    </source>
</evidence>
<organism evidence="1 2">
    <name type="scientific">Aequorivita lipolytica</name>
    <dbReference type="NCBI Taxonomy" id="153267"/>
    <lineage>
        <taxon>Bacteria</taxon>
        <taxon>Pseudomonadati</taxon>
        <taxon>Bacteroidota</taxon>
        <taxon>Flavobacteriia</taxon>
        <taxon>Flavobacteriales</taxon>
        <taxon>Flavobacteriaceae</taxon>
        <taxon>Aequorivita</taxon>
    </lineage>
</organism>
<dbReference type="RefSeq" id="WP_111814372.1">
    <property type="nucleotide sequence ID" value="NZ_CBCRZQ010000002.1"/>
</dbReference>
<keyword evidence="2" id="KW-1185">Reference proteome</keyword>
<comment type="caution">
    <text evidence="1">The sequence shown here is derived from an EMBL/GenBank/DDBJ whole genome shotgun (WGS) entry which is preliminary data.</text>
</comment>
<dbReference type="EMBL" id="VORU01000003">
    <property type="protein sequence ID" value="TXD70015.1"/>
    <property type="molecule type" value="Genomic_DNA"/>
</dbReference>
<dbReference type="AlphaFoldDB" id="A0A5C6YSJ4"/>
<accession>A0A5C6YSJ4</accession>
<dbReference type="OrthoDB" id="1454639at2"/>
<dbReference type="PROSITE" id="PS51257">
    <property type="entry name" value="PROKAR_LIPOPROTEIN"/>
    <property type="match status" value="1"/>
</dbReference>
<sequence>MKKLFIAIALVSLAFGSCRDQKTETKEVEVIREVRVETEAPDDREGILERTAKEVDKEVNQEIDKKIEDIGND</sequence>
<evidence type="ECO:0000313" key="2">
    <source>
        <dbReference type="Proteomes" id="UP000321945"/>
    </source>
</evidence>
<name>A0A5C6YSJ4_9FLAO</name>
<gene>
    <name evidence="1" type="ORF">ESV24_06160</name>
</gene>
<dbReference type="Proteomes" id="UP000321945">
    <property type="component" value="Unassembled WGS sequence"/>
</dbReference>
<proteinExistence type="predicted"/>
<protein>
    <submittedName>
        <fullName evidence="1">Uncharacterized protein</fullName>
    </submittedName>
</protein>
<reference evidence="1 2" key="1">
    <citation type="submission" date="2019-08" db="EMBL/GenBank/DDBJ databases">
        <title>Genome of Aequorivita lipolytica Y10-2 (type strain).</title>
        <authorList>
            <person name="Bowman J.P."/>
        </authorList>
    </citation>
    <scope>NUCLEOTIDE SEQUENCE [LARGE SCALE GENOMIC DNA]</scope>
    <source>
        <strain evidence="1 2">Y10-2</strain>
    </source>
</reference>